<evidence type="ECO:0000256" key="5">
    <source>
        <dbReference type="ARBA" id="ARBA00022927"/>
    </source>
</evidence>
<dbReference type="SUPFAM" id="SSF144122">
    <property type="entry name" value="Tim10-like"/>
    <property type="match status" value="1"/>
</dbReference>
<protein>
    <recommendedName>
        <fullName evidence="10">Mitochondrial import inner membrane translocase subunit</fullName>
    </recommendedName>
</protein>
<comment type="caution">
    <text evidence="12">The sequence shown here is derived from an EMBL/GenBank/DDBJ whole genome shotgun (WGS) entry which is preliminary data.</text>
</comment>
<dbReference type="Gene3D" id="1.10.287.810">
    <property type="entry name" value="Mitochondrial import inner membrane translocase subunit tim13 like domains"/>
    <property type="match status" value="1"/>
</dbReference>
<keyword evidence="4" id="KW-0862">Zinc</keyword>
<accession>A0A813S5J4</accession>
<evidence type="ECO:0000256" key="4">
    <source>
        <dbReference type="ARBA" id="ARBA00022833"/>
    </source>
</evidence>
<dbReference type="GO" id="GO:0042719">
    <property type="term" value="C:mitochondrial intermembrane space chaperone complex"/>
    <property type="evidence" value="ECO:0007669"/>
    <property type="project" value="UniProtKB-ARBA"/>
</dbReference>
<keyword evidence="3" id="KW-0479">Metal-binding</keyword>
<evidence type="ECO:0000256" key="7">
    <source>
        <dbReference type="ARBA" id="ARBA00023128"/>
    </source>
</evidence>
<dbReference type="FunFam" id="1.10.287.810:FF:000001">
    <property type="entry name" value="mitochondrial import inner membrane translocase subunit TIM13"/>
    <property type="match status" value="1"/>
</dbReference>
<evidence type="ECO:0000256" key="1">
    <source>
        <dbReference type="ARBA" id="ARBA00006720"/>
    </source>
</evidence>
<evidence type="ECO:0000259" key="11">
    <source>
        <dbReference type="Pfam" id="PF02953"/>
    </source>
</evidence>
<evidence type="ECO:0000313" key="14">
    <source>
        <dbReference type="Proteomes" id="UP000663854"/>
    </source>
</evidence>
<keyword evidence="10" id="KW-0999">Mitochondrion inner membrane</keyword>
<dbReference type="EMBL" id="CAJNOH010000035">
    <property type="protein sequence ID" value="CAF0789860.1"/>
    <property type="molecule type" value="Genomic_DNA"/>
</dbReference>
<reference evidence="12" key="1">
    <citation type="submission" date="2021-02" db="EMBL/GenBank/DDBJ databases">
        <authorList>
            <person name="Nowell W R."/>
        </authorList>
    </citation>
    <scope>NUCLEOTIDE SEQUENCE</scope>
</reference>
<dbReference type="Proteomes" id="UP000663870">
    <property type="component" value="Unassembled WGS sequence"/>
</dbReference>
<dbReference type="EMBL" id="CAJNOL010000138">
    <property type="protein sequence ID" value="CAF0877591.1"/>
    <property type="molecule type" value="Genomic_DNA"/>
</dbReference>
<comment type="subcellular location">
    <subcellularLocation>
        <location evidence="10">Mitochondrion inner membrane</location>
        <topology evidence="10">Peripheral membrane protein</topology>
        <orientation evidence="10">Intermembrane side</orientation>
    </subcellularLocation>
</comment>
<gene>
    <name evidence="13" type="ORF">JXQ802_LOCUS7987</name>
    <name evidence="12" type="ORF">PYM288_LOCUS4069</name>
</gene>
<keyword evidence="5 10" id="KW-0653">Protein transport</keyword>
<evidence type="ECO:0000256" key="6">
    <source>
        <dbReference type="ARBA" id="ARBA00023010"/>
    </source>
</evidence>
<comment type="function">
    <text evidence="10">Mitochondrial intermembrane chaperone that participates in the import and insertion of some multi-pass transmembrane proteins into the mitochondrial inner membrane. Also required for the transfer of beta-barrel precursors from the TOM complex to the sorting and assembly machinery (SAM complex) of the outer membrane. Acts as a chaperone-like protein that protects the hydrophobic precursors from aggregation and guide them through the mitochondrial intermembrane space.</text>
</comment>
<name>A0A813S5J4_9BILA</name>
<dbReference type="InterPro" id="IPR004217">
    <property type="entry name" value="Tim10-like"/>
</dbReference>
<keyword evidence="9 10" id="KW-0143">Chaperone</keyword>
<evidence type="ECO:0000313" key="13">
    <source>
        <dbReference type="EMBL" id="CAF0877591.1"/>
    </source>
</evidence>
<dbReference type="Proteomes" id="UP000663854">
    <property type="component" value="Unassembled WGS sequence"/>
</dbReference>
<organism evidence="12 14">
    <name type="scientific">Rotaria sordida</name>
    <dbReference type="NCBI Taxonomy" id="392033"/>
    <lineage>
        <taxon>Eukaryota</taxon>
        <taxon>Metazoa</taxon>
        <taxon>Spiralia</taxon>
        <taxon>Gnathifera</taxon>
        <taxon>Rotifera</taxon>
        <taxon>Eurotatoria</taxon>
        <taxon>Bdelloidea</taxon>
        <taxon>Philodinida</taxon>
        <taxon>Philodinidae</taxon>
        <taxon>Rotaria</taxon>
    </lineage>
</organism>
<dbReference type="AlphaFoldDB" id="A0A813S5J4"/>
<evidence type="ECO:0000313" key="12">
    <source>
        <dbReference type="EMBL" id="CAF0789860.1"/>
    </source>
</evidence>
<sequence length="89" mass="10322">MSLDTQKIDSNQRQQIMASVQQQLALQNAQELLQKLSDKCFKACVQKPSSSLSSSEQKCITQCSDRYMDAWNIVSRTYANRIKREQQKY</sequence>
<dbReference type="Pfam" id="PF02953">
    <property type="entry name" value="zf-Tim10_DDP"/>
    <property type="match status" value="1"/>
</dbReference>
<evidence type="ECO:0000256" key="9">
    <source>
        <dbReference type="ARBA" id="ARBA00023186"/>
    </source>
</evidence>
<keyword evidence="7 10" id="KW-0496">Mitochondrion</keyword>
<comment type="domain">
    <text evidence="10">The twin CX3C motif contains 4 conserved Cys residues that form 2 disulfide bonds in the mitochondrial intermembrane space.</text>
</comment>
<dbReference type="InterPro" id="IPR035427">
    <property type="entry name" value="Tim10-like_dom_sf"/>
</dbReference>
<keyword evidence="2 10" id="KW-0813">Transport</keyword>
<evidence type="ECO:0000256" key="8">
    <source>
        <dbReference type="ARBA" id="ARBA00023157"/>
    </source>
</evidence>
<keyword evidence="10" id="KW-0472">Membrane</keyword>
<comment type="similarity">
    <text evidence="1 10">Belongs to the small Tim family.</text>
</comment>
<dbReference type="GO" id="GO:0015031">
    <property type="term" value="P:protein transport"/>
    <property type="evidence" value="ECO:0007669"/>
    <property type="project" value="UniProtKB-KW"/>
</dbReference>
<dbReference type="GO" id="GO:0046872">
    <property type="term" value="F:metal ion binding"/>
    <property type="evidence" value="ECO:0007669"/>
    <property type="project" value="UniProtKB-KW"/>
</dbReference>
<evidence type="ECO:0000256" key="2">
    <source>
        <dbReference type="ARBA" id="ARBA00022448"/>
    </source>
</evidence>
<keyword evidence="6 10" id="KW-0811">Translocation</keyword>
<comment type="subunit">
    <text evidence="10">Heterohexamer.</text>
</comment>
<dbReference type="GO" id="GO:0005743">
    <property type="term" value="C:mitochondrial inner membrane"/>
    <property type="evidence" value="ECO:0007669"/>
    <property type="project" value="UniProtKB-SubCell"/>
</dbReference>
<keyword evidence="15" id="KW-1185">Reference proteome</keyword>
<feature type="domain" description="Tim10-like" evidence="11">
    <location>
        <begin position="20"/>
        <end position="79"/>
    </location>
</feature>
<evidence type="ECO:0000313" key="15">
    <source>
        <dbReference type="Proteomes" id="UP000663870"/>
    </source>
</evidence>
<evidence type="ECO:0000256" key="3">
    <source>
        <dbReference type="ARBA" id="ARBA00022723"/>
    </source>
</evidence>
<dbReference type="GO" id="GO:0045039">
    <property type="term" value="P:protein insertion into mitochondrial inner membrane"/>
    <property type="evidence" value="ECO:0007669"/>
    <property type="project" value="UniProtKB-ARBA"/>
</dbReference>
<keyword evidence="8 10" id="KW-1015">Disulfide bond</keyword>
<evidence type="ECO:0000256" key="10">
    <source>
        <dbReference type="RuleBase" id="RU367043"/>
    </source>
</evidence>
<proteinExistence type="inferred from homology"/>